<reference evidence="2 3" key="1">
    <citation type="submission" date="2016-02" db="EMBL/GenBank/DDBJ databases">
        <authorList>
            <person name="Wen L."/>
            <person name="He K."/>
            <person name="Yang H."/>
        </authorList>
    </citation>
    <scope>NUCLEOTIDE SEQUENCE [LARGE SCALE GENOMIC DNA]</scope>
    <source>
        <strain evidence="2">ShG14-8</strain>
    </source>
</reference>
<feature type="non-terminal residue" evidence="2">
    <location>
        <position position="1"/>
    </location>
</feature>
<comment type="caution">
    <text evidence="2">The sequence shown here is derived from an EMBL/GenBank/DDBJ whole genome shotgun (WGS) entry which is preliminary data.</text>
</comment>
<sequence length="68" mass="7685">QHGTVRNRAQKIKTGTSFPSFDGLRINCPSDKRESRTPRHCNKALAASEAQQRRSRRGNPDGLNKMHL</sequence>
<evidence type="ECO:0000313" key="3">
    <source>
        <dbReference type="Proteomes" id="UP000070578"/>
    </source>
</evidence>
<accession>A0A139BNM8</accession>
<dbReference type="AlphaFoldDB" id="A0A139BNM8"/>
<proteinExistence type="predicted"/>
<gene>
    <name evidence="2" type="ORF">AWT59_3335</name>
</gene>
<protein>
    <submittedName>
        <fullName evidence="2">Uncharacterized protein</fullName>
    </submittedName>
</protein>
<name>A0A139BNM8_9PROT</name>
<evidence type="ECO:0000313" key="2">
    <source>
        <dbReference type="EMBL" id="KXS30538.1"/>
    </source>
</evidence>
<dbReference type="EMBL" id="LSLI01000210">
    <property type="protein sequence ID" value="KXS30538.1"/>
    <property type="molecule type" value="Genomic_DNA"/>
</dbReference>
<reference evidence="2 3" key="2">
    <citation type="submission" date="2016-03" db="EMBL/GenBank/DDBJ databases">
        <title>New uncultured bacterium of the family Gallionellaceae from acid mine drainage: description and reconstruction of genome based on metagenomic analysis of microbial community.</title>
        <authorList>
            <person name="Kadnikov V."/>
            <person name="Ivasenko D."/>
            <person name="Beletsky A."/>
            <person name="Mardanov A."/>
            <person name="Danilova E."/>
            <person name="Pimenov N."/>
            <person name="Karnachuk O."/>
            <person name="Ravin N."/>
        </authorList>
    </citation>
    <scope>NUCLEOTIDE SEQUENCE [LARGE SCALE GENOMIC DNA]</scope>
    <source>
        <strain evidence="2">ShG14-8</strain>
    </source>
</reference>
<dbReference type="Proteomes" id="UP000070578">
    <property type="component" value="Unassembled WGS sequence"/>
</dbReference>
<evidence type="ECO:0000256" key="1">
    <source>
        <dbReference type="SAM" id="MobiDB-lite"/>
    </source>
</evidence>
<organism evidence="2 3">
    <name type="scientific">Candidatus Gallionella acididurans</name>
    <dbReference type="NCBI Taxonomy" id="1796491"/>
    <lineage>
        <taxon>Bacteria</taxon>
        <taxon>Pseudomonadati</taxon>
        <taxon>Pseudomonadota</taxon>
        <taxon>Betaproteobacteria</taxon>
        <taxon>Nitrosomonadales</taxon>
        <taxon>Gallionellaceae</taxon>
        <taxon>Gallionella</taxon>
    </lineage>
</organism>
<feature type="region of interest" description="Disordered" evidence="1">
    <location>
        <begin position="1"/>
        <end position="68"/>
    </location>
</feature>